<dbReference type="EMBL" id="LAVV01015536">
    <property type="protein sequence ID" value="KNZ43813.1"/>
    <property type="molecule type" value="Genomic_DNA"/>
</dbReference>
<organism evidence="2 3">
    <name type="scientific">Puccinia sorghi</name>
    <dbReference type="NCBI Taxonomy" id="27349"/>
    <lineage>
        <taxon>Eukaryota</taxon>
        <taxon>Fungi</taxon>
        <taxon>Dikarya</taxon>
        <taxon>Basidiomycota</taxon>
        <taxon>Pucciniomycotina</taxon>
        <taxon>Pucciniomycetes</taxon>
        <taxon>Pucciniales</taxon>
        <taxon>Pucciniaceae</taxon>
        <taxon>Puccinia</taxon>
    </lineage>
</organism>
<feature type="transmembrane region" description="Helical" evidence="1">
    <location>
        <begin position="309"/>
        <end position="328"/>
    </location>
</feature>
<feature type="transmembrane region" description="Helical" evidence="1">
    <location>
        <begin position="531"/>
        <end position="552"/>
    </location>
</feature>
<feature type="transmembrane region" description="Helical" evidence="1">
    <location>
        <begin position="471"/>
        <end position="492"/>
    </location>
</feature>
<feature type="transmembrane region" description="Helical" evidence="1">
    <location>
        <begin position="169"/>
        <end position="189"/>
    </location>
</feature>
<evidence type="ECO:0000256" key="1">
    <source>
        <dbReference type="SAM" id="Phobius"/>
    </source>
</evidence>
<keyword evidence="1" id="KW-0472">Membrane</keyword>
<evidence type="ECO:0000313" key="3">
    <source>
        <dbReference type="Proteomes" id="UP000037035"/>
    </source>
</evidence>
<name>A0A0L6U5M9_9BASI</name>
<reference evidence="2 3" key="1">
    <citation type="submission" date="2015-08" db="EMBL/GenBank/DDBJ databases">
        <title>Next Generation Sequencing and Analysis of the Genome of Puccinia sorghi L Schw, the Causal Agent of Maize Common Rust.</title>
        <authorList>
            <person name="Rochi L."/>
            <person name="Burguener G."/>
            <person name="Darino M."/>
            <person name="Turjanski A."/>
            <person name="Kreff E."/>
            <person name="Dieguez M.J."/>
            <person name="Sacco F."/>
        </authorList>
    </citation>
    <scope>NUCLEOTIDE SEQUENCE [LARGE SCALE GENOMIC DNA]</scope>
    <source>
        <strain evidence="2 3">RO10H11247</strain>
    </source>
</reference>
<protein>
    <submittedName>
        <fullName evidence="2">Uncharacterized protein</fullName>
    </submittedName>
</protein>
<dbReference type="VEuPathDB" id="FungiDB:VP01_983g2"/>
<keyword evidence="1" id="KW-0812">Transmembrane</keyword>
<keyword evidence="3" id="KW-1185">Reference proteome</keyword>
<gene>
    <name evidence="2" type="ORF">VP01_983g2</name>
</gene>
<keyword evidence="1" id="KW-1133">Transmembrane helix</keyword>
<dbReference type="AlphaFoldDB" id="A0A0L6U5M9"/>
<proteinExistence type="predicted"/>
<feature type="transmembrane region" description="Helical" evidence="1">
    <location>
        <begin position="12"/>
        <end position="31"/>
    </location>
</feature>
<sequence length="676" mass="78288">MTLLDRGAPLKLASTALSYFNSGFLCVFYLYPAVKKLIALSNISHWTQAFPWLSVIGLQSVTHSGLKDLNSKFCSVEGHANVFLLDEVGFHHRIIFSNSLFFFWCGSQIPGWLSVTNCEHCKYFPQCFKILVFVFRLGPRKLIFNGVFLINLKFLKLIYLNIIGVFNTYYSHLIIASFLGLNFSLFLLFSKHHCIFSWQQASLNPSSFEENICVKEWLQLSRVNKMYASSKNPFFDLYLDCTLSLPNHTLTLPNHPNSGVKQDPVLFCARKRICSLVSSSTIKSADLEQVINSGGELSRKRLVQASKYSSSYLVVIAVIRRLSSVVVFDIKYHVGVFLYLMLVSPSLSFYYYWLNKYIFNKEIHLIYKFQERLLGEFFIYEIFPPIIFNGIKGLHVGQQVNELHPPSVKPGQDLMSNFGYQFCRYHQLHREATTSTDSILIFEDFDPILSWAELALFYICRDEMIEYISKIPLPSLSLISIFCLFVFFLWLFTKNLMIFFSSICPCTWCKPKYLVGNFFYSWVFSKASKRAYILSVAEVTLLIQASKLFWVYKQYIKKTGKKKKVTTCELGTTRGQWQYLDHGAHYTFGGFRQLSQHFTALEILWSGWGRRSARFVMWEIENISWCFCQKSTRSYIDQQNKQLLADRRDENPTAWSAKTGPRGSCFAAWISDDLSH</sequence>
<feature type="transmembrane region" description="Helical" evidence="1">
    <location>
        <begin position="334"/>
        <end position="354"/>
    </location>
</feature>
<accession>A0A0L6U5M9</accession>
<comment type="caution">
    <text evidence="2">The sequence shown here is derived from an EMBL/GenBank/DDBJ whole genome shotgun (WGS) entry which is preliminary data.</text>
</comment>
<feature type="transmembrane region" description="Helical" evidence="1">
    <location>
        <begin position="142"/>
        <end position="163"/>
    </location>
</feature>
<evidence type="ECO:0000313" key="2">
    <source>
        <dbReference type="EMBL" id="KNZ43813.1"/>
    </source>
</evidence>
<dbReference type="Proteomes" id="UP000037035">
    <property type="component" value="Unassembled WGS sequence"/>
</dbReference>